<feature type="compositionally biased region" description="Basic and acidic residues" evidence="7">
    <location>
        <begin position="342"/>
        <end position="353"/>
    </location>
</feature>
<organism evidence="9 10">
    <name type="scientific">Dillenia turbinata</name>
    <dbReference type="NCBI Taxonomy" id="194707"/>
    <lineage>
        <taxon>Eukaryota</taxon>
        <taxon>Viridiplantae</taxon>
        <taxon>Streptophyta</taxon>
        <taxon>Embryophyta</taxon>
        <taxon>Tracheophyta</taxon>
        <taxon>Spermatophyta</taxon>
        <taxon>Magnoliopsida</taxon>
        <taxon>eudicotyledons</taxon>
        <taxon>Gunneridae</taxon>
        <taxon>Pentapetalae</taxon>
        <taxon>Dilleniales</taxon>
        <taxon>Dilleniaceae</taxon>
        <taxon>Dillenia</taxon>
    </lineage>
</organism>
<comment type="subcellular location">
    <subcellularLocation>
        <location evidence="1">Nucleus</location>
    </subcellularLocation>
</comment>
<dbReference type="InterPro" id="IPR002100">
    <property type="entry name" value="TF_MADSbox"/>
</dbReference>
<dbReference type="Pfam" id="PF00319">
    <property type="entry name" value="SRF-TF"/>
    <property type="match status" value="1"/>
</dbReference>
<dbReference type="InterPro" id="IPR036879">
    <property type="entry name" value="TF_MADSbox_sf"/>
</dbReference>
<keyword evidence="5" id="KW-0539">Nucleus</keyword>
<feature type="region of interest" description="Disordered" evidence="7">
    <location>
        <begin position="313"/>
        <end position="353"/>
    </location>
</feature>
<keyword evidence="3" id="KW-0238">DNA-binding</keyword>
<dbReference type="PROSITE" id="PS50066">
    <property type="entry name" value="MADS_BOX_2"/>
    <property type="match status" value="1"/>
</dbReference>
<dbReference type="AlphaFoldDB" id="A0AAN8VC21"/>
<evidence type="ECO:0000313" key="10">
    <source>
        <dbReference type="Proteomes" id="UP001370490"/>
    </source>
</evidence>
<keyword evidence="4" id="KW-0804">Transcription</keyword>
<evidence type="ECO:0000256" key="1">
    <source>
        <dbReference type="ARBA" id="ARBA00004123"/>
    </source>
</evidence>
<protein>
    <submittedName>
        <fullName evidence="9">Transcription factor, MADS-box</fullName>
    </submittedName>
</protein>
<evidence type="ECO:0000256" key="7">
    <source>
        <dbReference type="SAM" id="MobiDB-lite"/>
    </source>
</evidence>
<accession>A0AAN8VC21</accession>
<keyword evidence="10" id="KW-1185">Reference proteome</keyword>
<dbReference type="Proteomes" id="UP001370490">
    <property type="component" value="Unassembled WGS sequence"/>
</dbReference>
<reference evidence="9 10" key="1">
    <citation type="submission" date="2023-12" db="EMBL/GenBank/DDBJ databases">
        <title>A high-quality genome assembly for Dillenia turbinata (Dilleniales).</title>
        <authorList>
            <person name="Chanderbali A."/>
        </authorList>
    </citation>
    <scope>NUCLEOTIDE SEQUENCE [LARGE SCALE GENOMIC DNA]</scope>
    <source>
        <strain evidence="9">LSX21</strain>
        <tissue evidence="9">Leaf</tissue>
    </source>
</reference>
<dbReference type="GO" id="GO:0045893">
    <property type="term" value="P:positive regulation of DNA-templated transcription"/>
    <property type="evidence" value="ECO:0007669"/>
    <property type="project" value="UniProtKB-ARBA"/>
</dbReference>
<comment type="caution">
    <text evidence="9">The sequence shown here is derived from an EMBL/GenBank/DDBJ whole genome shotgun (WGS) entry which is preliminary data.</text>
</comment>
<dbReference type="GO" id="GO:0000978">
    <property type="term" value="F:RNA polymerase II cis-regulatory region sequence-specific DNA binding"/>
    <property type="evidence" value="ECO:0007669"/>
    <property type="project" value="TreeGrafter"/>
</dbReference>
<evidence type="ECO:0000256" key="6">
    <source>
        <dbReference type="SAM" id="Coils"/>
    </source>
</evidence>
<feature type="coiled-coil region" evidence="6">
    <location>
        <begin position="92"/>
        <end position="150"/>
    </location>
</feature>
<dbReference type="GO" id="GO:0005634">
    <property type="term" value="C:nucleus"/>
    <property type="evidence" value="ECO:0007669"/>
    <property type="project" value="UniProtKB-SubCell"/>
</dbReference>
<dbReference type="PANTHER" id="PTHR11945:SF534">
    <property type="entry name" value="MYOCYTE-SPECIFIC ENHANCER FACTOR 2"/>
    <property type="match status" value="1"/>
</dbReference>
<evidence type="ECO:0000256" key="2">
    <source>
        <dbReference type="ARBA" id="ARBA00023015"/>
    </source>
</evidence>
<dbReference type="GO" id="GO:0046983">
    <property type="term" value="F:protein dimerization activity"/>
    <property type="evidence" value="ECO:0007669"/>
    <property type="project" value="InterPro"/>
</dbReference>
<dbReference type="EMBL" id="JBAMMX010000013">
    <property type="protein sequence ID" value="KAK6928819.1"/>
    <property type="molecule type" value="Genomic_DNA"/>
</dbReference>
<proteinExistence type="predicted"/>
<evidence type="ECO:0000259" key="8">
    <source>
        <dbReference type="PROSITE" id="PS50066"/>
    </source>
</evidence>
<sequence length="353" mass="40641">MGREKISMELRGNEKTRYKTYQKRKMGLMKKVEEFNILCEVVACMILYAPQIGAHTAQPENYPKDPNKVQSLINSYQETSKEEHGRRPTNISAFLEARKKKIEEEIVRLRRENAEPRYPTWDYLLNSFSYDELKELSSTLNNRIEQVKLMIASRKSNQCLIELVTPLALMETSHPQSSQGNSSCSSENTLFQEGQSSLCLWKQPQFEERKLGTPRTLTKHLSPQPEAFSLQDDKDYWEVFELLLPIDDVDPFAGLPIYSPEPLTQMMVAEEDYTQCYEASSSNSFELTSTVDFSVDCSQARWVLGDDMRKRSEDTVLPPSFDSPTYKGKRKAGRTMSSRVRISIEVDKPNKVN</sequence>
<dbReference type="Gene3D" id="3.40.1810.10">
    <property type="entry name" value="Transcription factor, MADS-box"/>
    <property type="match status" value="1"/>
</dbReference>
<feature type="domain" description="MADS-box" evidence="8">
    <location>
        <begin position="1"/>
        <end position="49"/>
    </location>
</feature>
<gene>
    <name evidence="9" type="ORF">RJ641_005024</name>
</gene>
<dbReference type="PANTHER" id="PTHR11945">
    <property type="entry name" value="MADS BOX PROTEIN"/>
    <property type="match status" value="1"/>
</dbReference>
<keyword evidence="6" id="KW-0175">Coiled coil</keyword>
<dbReference type="GO" id="GO:0000981">
    <property type="term" value="F:DNA-binding transcription factor activity, RNA polymerase II-specific"/>
    <property type="evidence" value="ECO:0007669"/>
    <property type="project" value="TreeGrafter"/>
</dbReference>
<evidence type="ECO:0000256" key="5">
    <source>
        <dbReference type="ARBA" id="ARBA00023242"/>
    </source>
</evidence>
<dbReference type="SUPFAM" id="SSF55455">
    <property type="entry name" value="SRF-like"/>
    <property type="match status" value="1"/>
</dbReference>
<evidence type="ECO:0000256" key="4">
    <source>
        <dbReference type="ARBA" id="ARBA00023163"/>
    </source>
</evidence>
<evidence type="ECO:0000313" key="9">
    <source>
        <dbReference type="EMBL" id="KAK6928819.1"/>
    </source>
</evidence>
<dbReference type="SMART" id="SM00432">
    <property type="entry name" value="MADS"/>
    <property type="match status" value="1"/>
</dbReference>
<name>A0AAN8VC21_9MAGN</name>
<evidence type="ECO:0000256" key="3">
    <source>
        <dbReference type="ARBA" id="ARBA00023125"/>
    </source>
</evidence>
<keyword evidence="2" id="KW-0805">Transcription regulation</keyword>